<accession>A0A4Q9MZ74</accession>
<feature type="compositionally biased region" description="Low complexity" evidence="1">
    <location>
        <begin position="141"/>
        <end position="154"/>
    </location>
</feature>
<evidence type="ECO:0000256" key="1">
    <source>
        <dbReference type="SAM" id="MobiDB-lite"/>
    </source>
</evidence>
<evidence type="ECO:0000313" key="2">
    <source>
        <dbReference type="EMBL" id="TBU31656.1"/>
    </source>
</evidence>
<proteinExistence type="predicted"/>
<sequence>MGSYGLDLSPAQAPLNCFGPSLSTRIFSRLRPRHTRKTEYNNRLRDGDAQMMEAREAFQACQSALGYDVRATIQMNLEGLRIERDRLLKFSDYGGSQRTEEDALSRAEVFRANAARILAMVTTARRGAHSAQSPSQPRGLSTSMHSPSRSPHSGSGSGTGSRHASSEHSRASARSHHPPLPRTSPYAEEPLQMLQTRAGPVVWHPSPPAPEGNTLWLHDLDIRGSPRASFKNGDLHGTPASSIPSLHGTPRGSIPSLNMAIVGLSSTRASPTSLKGSPADSIGAYSLGSDGFPRPSRRAPQRRGTIQSTTSLPRSQAAASRQGTHSSHGSPAHGALSSRQSSVQTSRSGTTHSHSSPGHALPRPSLDSGKRSGSYQSTRSDERRSRGAYARGPSSLRTSSVPPENRSPYGVPYVTDSPGRYHH</sequence>
<dbReference type="EMBL" id="ML143398">
    <property type="protein sequence ID" value="TBU31656.1"/>
    <property type="molecule type" value="Genomic_DNA"/>
</dbReference>
<reference evidence="2" key="1">
    <citation type="submission" date="2019-01" db="EMBL/GenBank/DDBJ databases">
        <title>Draft genome sequences of three monokaryotic isolates of the white-rot basidiomycete fungus Dichomitus squalens.</title>
        <authorList>
            <consortium name="DOE Joint Genome Institute"/>
            <person name="Lopez S.C."/>
            <person name="Andreopoulos B."/>
            <person name="Pangilinan J."/>
            <person name="Lipzen A."/>
            <person name="Riley R."/>
            <person name="Ahrendt S."/>
            <person name="Ng V."/>
            <person name="Barry K."/>
            <person name="Daum C."/>
            <person name="Grigoriev I.V."/>
            <person name="Hilden K.S."/>
            <person name="Makela M.R."/>
            <person name="de Vries R.P."/>
        </authorList>
    </citation>
    <scope>NUCLEOTIDE SEQUENCE [LARGE SCALE GENOMIC DNA]</scope>
    <source>
        <strain evidence="2">OM18370.1</strain>
    </source>
</reference>
<feature type="region of interest" description="Disordered" evidence="1">
    <location>
        <begin position="228"/>
        <end position="251"/>
    </location>
</feature>
<feature type="compositionally biased region" description="Low complexity" evidence="1">
    <location>
        <begin position="337"/>
        <end position="359"/>
    </location>
</feature>
<organism evidence="2">
    <name type="scientific">Dichomitus squalens</name>
    <dbReference type="NCBI Taxonomy" id="114155"/>
    <lineage>
        <taxon>Eukaryota</taxon>
        <taxon>Fungi</taxon>
        <taxon>Dikarya</taxon>
        <taxon>Basidiomycota</taxon>
        <taxon>Agaricomycotina</taxon>
        <taxon>Agaricomycetes</taxon>
        <taxon>Polyporales</taxon>
        <taxon>Polyporaceae</taxon>
        <taxon>Dichomitus</taxon>
    </lineage>
</organism>
<gene>
    <name evidence="2" type="ORF">BD311DRAFT_863229</name>
</gene>
<feature type="region of interest" description="Disordered" evidence="1">
    <location>
        <begin position="124"/>
        <end position="186"/>
    </location>
</feature>
<name>A0A4Q9MZ74_9APHY</name>
<feature type="region of interest" description="Disordered" evidence="1">
    <location>
        <begin position="268"/>
        <end position="423"/>
    </location>
</feature>
<dbReference type="AlphaFoldDB" id="A0A4Q9MZ74"/>
<feature type="compositionally biased region" description="Polar residues" evidence="1">
    <location>
        <begin position="304"/>
        <end position="329"/>
    </location>
</feature>
<feature type="compositionally biased region" description="Polar residues" evidence="1">
    <location>
        <begin position="130"/>
        <end position="140"/>
    </location>
</feature>
<dbReference type="OrthoDB" id="2755821at2759"/>
<dbReference type="Proteomes" id="UP000292957">
    <property type="component" value="Unassembled WGS sequence"/>
</dbReference>
<protein>
    <submittedName>
        <fullName evidence="2">Uncharacterized protein</fullName>
    </submittedName>
</protein>